<dbReference type="InterPro" id="IPR005843">
    <property type="entry name" value="A-D-PHexomutase_C"/>
</dbReference>
<name>A0ABS9W966_9PROT</name>
<accession>A0ABS9W966</accession>
<comment type="caution">
    <text evidence="2">The sequence shown here is derived from an EMBL/GenBank/DDBJ whole genome shotgun (WGS) entry which is preliminary data.</text>
</comment>
<proteinExistence type="predicted"/>
<dbReference type="SUPFAM" id="SSF55957">
    <property type="entry name" value="Phosphoglucomutase, C-terminal domain"/>
    <property type="match status" value="1"/>
</dbReference>
<dbReference type="Pfam" id="PF00408">
    <property type="entry name" value="PGM_PMM_IV"/>
    <property type="match status" value="1"/>
</dbReference>
<feature type="non-terminal residue" evidence="2">
    <location>
        <position position="1"/>
    </location>
</feature>
<keyword evidence="3" id="KW-1185">Reference proteome</keyword>
<dbReference type="Proteomes" id="UP001201985">
    <property type="component" value="Unassembled WGS sequence"/>
</dbReference>
<protein>
    <recommendedName>
        <fullName evidence="1">Alpha-D-phosphohexomutase C-terminal domain-containing protein</fullName>
    </recommendedName>
</protein>
<dbReference type="Gene3D" id="3.30.310.50">
    <property type="entry name" value="Alpha-D-phosphohexomutase, C-terminal domain"/>
    <property type="match status" value="1"/>
</dbReference>
<evidence type="ECO:0000313" key="2">
    <source>
        <dbReference type="EMBL" id="MCI0755838.1"/>
    </source>
</evidence>
<dbReference type="InterPro" id="IPR036900">
    <property type="entry name" value="A-D-PHexomutase_C_sf"/>
</dbReference>
<organism evidence="2 3">
    <name type="scientific">Teichococcus vastitatis</name>
    <dbReference type="NCBI Taxonomy" id="2307076"/>
    <lineage>
        <taxon>Bacteria</taxon>
        <taxon>Pseudomonadati</taxon>
        <taxon>Pseudomonadota</taxon>
        <taxon>Alphaproteobacteria</taxon>
        <taxon>Acetobacterales</taxon>
        <taxon>Roseomonadaceae</taxon>
        <taxon>Roseomonas</taxon>
    </lineage>
</organism>
<gene>
    <name evidence="2" type="ORF">MON41_19415</name>
</gene>
<evidence type="ECO:0000259" key="1">
    <source>
        <dbReference type="Pfam" id="PF00408"/>
    </source>
</evidence>
<dbReference type="EMBL" id="JALBUU010000075">
    <property type="protein sequence ID" value="MCI0755838.1"/>
    <property type="molecule type" value="Genomic_DNA"/>
</dbReference>
<feature type="domain" description="Alpha-D-phosphohexomutase C-terminal" evidence="1">
    <location>
        <begin position="2"/>
        <end position="50"/>
    </location>
</feature>
<sequence>LQDAAVTEAIAAAEARLGQRGRVLIRASGTEPVIRVMAEAEEEALVEDTVMGLSALIRARAAMADVPPSEDRKGRHKAIKADVCELVPAA</sequence>
<evidence type="ECO:0000313" key="3">
    <source>
        <dbReference type="Proteomes" id="UP001201985"/>
    </source>
</evidence>
<reference evidence="2 3" key="1">
    <citation type="submission" date="2022-03" db="EMBL/GenBank/DDBJ databases">
        <title>Complete genome analysis of Roseomonas KG 17.1 : a prolific producer of plant growth promoters.</title>
        <authorList>
            <person name="Saadouli I."/>
            <person name="Najjari A."/>
            <person name="Mosbah A."/>
            <person name="Ouzari H.I."/>
        </authorList>
    </citation>
    <scope>NUCLEOTIDE SEQUENCE [LARGE SCALE GENOMIC DNA]</scope>
    <source>
        <strain evidence="2 3">KG17-1</strain>
    </source>
</reference>